<reference evidence="1 2" key="1">
    <citation type="journal article" date="2013" name="Genome Biol. Evol.">
        <title>Life in an arsenic-containing gold mine: genome and physiology of the autotrophic arsenite-oxidizing bacterium rhizobium sp. NT-26.</title>
        <authorList>
            <person name="Andres J."/>
            <person name="Arsene-Ploetze F."/>
            <person name="Barbe V."/>
            <person name="Brochier-Armanet C."/>
            <person name="Cleiss-Arnold J."/>
            <person name="Coppee J.Y."/>
            <person name="Dillies M.A."/>
            <person name="Geist"/>
            <person name="L"/>
            <person name="Joublin A."/>
            <person name="Koechler S."/>
            <person name="Lassalle F."/>
            <person name="Marchal M."/>
            <person name="Medigue C."/>
            <person name="Muller D."/>
            <person name="Nesme X."/>
            <person name="Plewniak F."/>
            <person name="Proux C."/>
            <person name="Ramirez-Bahena M.H."/>
            <person name="Schenowitz C."/>
            <person name="Sismeiro O."/>
            <person name="Vallenet D."/>
            <person name="Santini J.M."/>
            <person name="Bertin P.N."/>
        </authorList>
    </citation>
    <scope>NUCLEOTIDE SEQUENCE [LARGE SCALE GENOMIC DNA]</scope>
    <source>
        <strain evidence="1 2">NT-26</strain>
    </source>
</reference>
<gene>
    <name evidence="1" type="ORF">NT26_2428</name>
</gene>
<proteinExistence type="predicted"/>
<accession>L0NIQ8</accession>
<dbReference type="STRING" id="1125847.NT26_2428"/>
<sequence length="93" mass="10266">MHSRRRSTTSLCLRSTSIIWNGKQEAANWKPTARPSGSMLARAGAIRAVGWGEGRRWRKGLVFQAFRLPRLHILSEIVPAFPAVLTAVTGAEP</sequence>
<name>L0NIQ8_9HYPH</name>
<dbReference type="Proteomes" id="UP000010792">
    <property type="component" value="Chromosome"/>
</dbReference>
<keyword evidence="2" id="KW-1185">Reference proteome</keyword>
<protein>
    <submittedName>
        <fullName evidence="1">Uncharacterized protein</fullName>
    </submittedName>
</protein>
<evidence type="ECO:0000313" key="1">
    <source>
        <dbReference type="EMBL" id="CCF20152.1"/>
    </source>
</evidence>
<organism evidence="1 2">
    <name type="scientific">Pseudorhizobium banfieldiae</name>
    <dbReference type="NCBI Taxonomy" id="1125847"/>
    <lineage>
        <taxon>Bacteria</taxon>
        <taxon>Pseudomonadati</taxon>
        <taxon>Pseudomonadota</taxon>
        <taxon>Alphaproteobacteria</taxon>
        <taxon>Hyphomicrobiales</taxon>
        <taxon>Rhizobiaceae</taxon>
        <taxon>Rhizobium/Agrobacterium group</taxon>
        <taxon>Pseudorhizobium</taxon>
    </lineage>
</organism>
<dbReference type="EMBL" id="FO082820">
    <property type="protein sequence ID" value="CCF20152.1"/>
    <property type="molecule type" value="Genomic_DNA"/>
</dbReference>
<dbReference type="AlphaFoldDB" id="L0NIQ8"/>
<dbReference type="KEGG" id="rht:NT26_2428"/>
<evidence type="ECO:0000313" key="2">
    <source>
        <dbReference type="Proteomes" id="UP000010792"/>
    </source>
</evidence>